<protein>
    <recommendedName>
        <fullName evidence="5">Fucosyltransferase</fullName>
        <ecNumber evidence="5">2.4.1.-</ecNumber>
    </recommendedName>
</protein>
<dbReference type="InterPro" id="IPR001503">
    <property type="entry name" value="Glyco_trans_10"/>
</dbReference>
<evidence type="ECO:0000256" key="5">
    <source>
        <dbReference type="RuleBase" id="RU003832"/>
    </source>
</evidence>
<comment type="caution">
    <text evidence="8">The sequence shown here is derived from an EMBL/GenBank/DDBJ whole genome shotgun (WGS) entry which is preliminary data.</text>
</comment>
<dbReference type="InterPro" id="IPR038577">
    <property type="entry name" value="GT10-like_C_sf"/>
</dbReference>
<evidence type="ECO:0000256" key="4">
    <source>
        <dbReference type="ARBA" id="ARBA00022679"/>
    </source>
</evidence>
<evidence type="ECO:0000256" key="2">
    <source>
        <dbReference type="ARBA" id="ARBA00008919"/>
    </source>
</evidence>
<evidence type="ECO:0000259" key="7">
    <source>
        <dbReference type="Pfam" id="PF00852"/>
    </source>
</evidence>
<dbReference type="Gene3D" id="3.40.50.11660">
    <property type="entry name" value="Glycosyl transferase family 10, C-terminal domain"/>
    <property type="match status" value="1"/>
</dbReference>
<keyword evidence="9" id="KW-1185">Reference proteome</keyword>
<evidence type="ECO:0000313" key="9">
    <source>
        <dbReference type="Proteomes" id="UP001230188"/>
    </source>
</evidence>
<feature type="domain" description="Fucosyltransferase C-terminal" evidence="7">
    <location>
        <begin position="151"/>
        <end position="320"/>
    </location>
</feature>
<dbReference type="Proteomes" id="UP001230188">
    <property type="component" value="Unassembled WGS sequence"/>
</dbReference>
<dbReference type="EMBL" id="JAQMWT010000005">
    <property type="protein sequence ID" value="KAJ8614447.1"/>
    <property type="molecule type" value="Genomic_DNA"/>
</dbReference>
<keyword evidence="5" id="KW-0333">Golgi apparatus</keyword>
<keyword evidence="5" id="KW-0472">Membrane</keyword>
<dbReference type="PANTHER" id="PTHR11929">
    <property type="entry name" value="ALPHA- 1,3 -FUCOSYLTRANSFERASE"/>
    <property type="match status" value="1"/>
</dbReference>
<dbReference type="Pfam" id="PF00852">
    <property type="entry name" value="Glyco_transf_10"/>
    <property type="match status" value="1"/>
</dbReference>
<evidence type="ECO:0000256" key="6">
    <source>
        <dbReference type="SAM" id="MobiDB-lite"/>
    </source>
</evidence>
<keyword evidence="4 5" id="KW-0808">Transferase</keyword>
<comment type="pathway">
    <text evidence="1">Protein modification; protein glycosylation.</text>
</comment>
<dbReference type="GO" id="GO:0032580">
    <property type="term" value="C:Golgi cisterna membrane"/>
    <property type="evidence" value="ECO:0007669"/>
    <property type="project" value="UniProtKB-SubCell"/>
</dbReference>
<name>A0AAD7URM0_9STRA</name>
<evidence type="ECO:0000256" key="1">
    <source>
        <dbReference type="ARBA" id="ARBA00004922"/>
    </source>
</evidence>
<dbReference type="EC" id="2.4.1.-" evidence="5"/>
<dbReference type="SUPFAM" id="SSF53756">
    <property type="entry name" value="UDP-Glycosyltransferase/glycogen phosphorylase"/>
    <property type="match status" value="1"/>
</dbReference>
<dbReference type="AlphaFoldDB" id="A0AAD7URM0"/>
<evidence type="ECO:0000256" key="3">
    <source>
        <dbReference type="ARBA" id="ARBA00022676"/>
    </source>
</evidence>
<keyword evidence="3 5" id="KW-0328">Glycosyltransferase</keyword>
<dbReference type="GO" id="GO:0046920">
    <property type="term" value="F:alpha-(1-&gt;3)-fucosyltransferase activity"/>
    <property type="evidence" value="ECO:0007669"/>
    <property type="project" value="TreeGrafter"/>
</dbReference>
<organism evidence="8 9">
    <name type="scientific">Chrysophaeum taylorii</name>
    <dbReference type="NCBI Taxonomy" id="2483200"/>
    <lineage>
        <taxon>Eukaryota</taxon>
        <taxon>Sar</taxon>
        <taxon>Stramenopiles</taxon>
        <taxon>Ochrophyta</taxon>
        <taxon>Pelagophyceae</taxon>
        <taxon>Pelagomonadales</taxon>
        <taxon>Pelagomonadaceae</taxon>
        <taxon>Chrysophaeum</taxon>
    </lineage>
</organism>
<sequence>MRVAGIEALHQAASAKQIEFHGHNFCRRQGCEFVGIRAPNNVENAVRALQEADVVVVAAQLLEGIRSRSALDALVPPRETEDRPVRILYWREGGWSIPEWVQEVFDFTMGVHTTSSIMNPSFFPRPILFNELDRSLGLTSGKALSTPPSFESRKHLAYAMITNCNQEPRSSYLAVLKSLINVHEYGNCGPGKVPYDSEEKKLRWKLKTASSLSRHDVNAMAHYAVAKHYKFYLAFENTIAEGYVTEKLLLSPIMSGIVPVYMGAPDLRQRLPSLDGKGRPWYIDVLDYDTPQELAAHLQHVAANRTLWESYGAWRGHLKEMGEVAKSDGEPSAFPLFPRAPRPVREAMNDSLLLSHITTGAAHRLPLKRRVATICRLCDLGYVRSLPSRTTIAPPIKAMELGCLFQANCTCRGGPDMCVQTLNTTWLKRLRSSVGGARTSESAPPPPPPPKKGGDANPKKKKTKPKTPPKALLAKRGTPPRAKRRKPAA</sequence>
<keyword evidence="5" id="KW-0812">Transmembrane</keyword>
<accession>A0AAD7URM0</accession>
<comment type="similarity">
    <text evidence="2 5">Belongs to the glycosyltransferase 10 family.</text>
</comment>
<reference evidence="8" key="1">
    <citation type="submission" date="2023-01" db="EMBL/GenBank/DDBJ databases">
        <title>Metagenome sequencing of chrysophaentin producing Chrysophaeum taylorii.</title>
        <authorList>
            <person name="Davison J."/>
            <person name="Bewley C."/>
        </authorList>
    </citation>
    <scope>NUCLEOTIDE SEQUENCE</scope>
    <source>
        <strain evidence="8">NIES-1699</strain>
    </source>
</reference>
<evidence type="ECO:0000313" key="8">
    <source>
        <dbReference type="EMBL" id="KAJ8614447.1"/>
    </source>
</evidence>
<comment type="subcellular location">
    <subcellularLocation>
        <location evidence="5">Golgi apparatus</location>
        <location evidence="5">Golgi stack membrane</location>
        <topology evidence="5">Single-pass type II membrane protein</topology>
    </subcellularLocation>
</comment>
<dbReference type="InterPro" id="IPR055270">
    <property type="entry name" value="Glyco_tran_10_C"/>
</dbReference>
<gene>
    <name evidence="8" type="ORF">CTAYLR_000806</name>
</gene>
<proteinExistence type="inferred from homology"/>
<dbReference type="PANTHER" id="PTHR11929:SF194">
    <property type="entry name" value="ALPHA-(1,3)-FUCOSYLTRANSFERASE 10"/>
    <property type="match status" value="1"/>
</dbReference>
<feature type="region of interest" description="Disordered" evidence="6">
    <location>
        <begin position="432"/>
        <end position="489"/>
    </location>
</feature>